<organism evidence="2 3">
    <name type="scientific">Candida boidinii</name>
    <name type="common">Yeast</name>
    <dbReference type="NCBI Taxonomy" id="5477"/>
    <lineage>
        <taxon>Eukaryota</taxon>
        <taxon>Fungi</taxon>
        <taxon>Dikarya</taxon>
        <taxon>Ascomycota</taxon>
        <taxon>Saccharomycotina</taxon>
        <taxon>Pichiomycetes</taxon>
        <taxon>Pichiales</taxon>
        <taxon>Pichiaceae</taxon>
        <taxon>Ogataea</taxon>
        <taxon>Ogataea/Candida clade</taxon>
    </lineage>
</organism>
<name>A0A9W6T424_CANBO</name>
<evidence type="ECO:0000313" key="2">
    <source>
        <dbReference type="EMBL" id="GME75811.1"/>
    </source>
</evidence>
<dbReference type="Proteomes" id="UP001165120">
    <property type="component" value="Unassembled WGS sequence"/>
</dbReference>
<evidence type="ECO:0000256" key="1">
    <source>
        <dbReference type="SAM" id="MobiDB-lite"/>
    </source>
</evidence>
<feature type="region of interest" description="Disordered" evidence="1">
    <location>
        <begin position="195"/>
        <end position="215"/>
    </location>
</feature>
<evidence type="ECO:0000313" key="3">
    <source>
        <dbReference type="Proteomes" id="UP001165120"/>
    </source>
</evidence>
<dbReference type="EMBL" id="BSXN01002177">
    <property type="protein sequence ID" value="GME75811.1"/>
    <property type="molecule type" value="Genomic_DNA"/>
</dbReference>
<feature type="compositionally biased region" description="Polar residues" evidence="1">
    <location>
        <begin position="241"/>
        <end position="251"/>
    </location>
</feature>
<feature type="compositionally biased region" description="Polar residues" evidence="1">
    <location>
        <begin position="43"/>
        <end position="54"/>
    </location>
</feature>
<proteinExistence type="predicted"/>
<comment type="caution">
    <text evidence="2">The sequence shown here is derived from an EMBL/GenBank/DDBJ whole genome shotgun (WGS) entry which is preliminary data.</text>
</comment>
<feature type="region of interest" description="Disordered" evidence="1">
    <location>
        <begin position="235"/>
        <end position="255"/>
    </location>
</feature>
<keyword evidence="3" id="KW-1185">Reference proteome</keyword>
<gene>
    <name evidence="2" type="ORF">Cboi02_000493800</name>
</gene>
<feature type="region of interest" description="Disordered" evidence="1">
    <location>
        <begin position="1"/>
        <end position="69"/>
    </location>
</feature>
<sequence length="296" mass="33408">MSGAGSTTDMSGNKGSSFEKKSITDDKSDENKISENNSKETKQGSTTSLTSDNNTIDKDSKENNNSVNKAKFTMDRIRLESIERRRQECSNVIKGRKRKLAELYCVSRLPLLPISNDQVLQIEDKLMAFLEKNDLENGHEFNISVLMREKQRRAAPASQIQQSQHQESQLSQSGQQPQVLATDKQNDLQQLSALQKSDHSELTSKSQLADPTSNVNSELDAKKLVSLANGRPLVTDKPSQEYINNNTQSTGEPPKKLQKLSNVMKLNNQLCRIYLEKSKPKDMSNQWKVRLLHYLL</sequence>
<feature type="compositionally biased region" description="Polar residues" evidence="1">
    <location>
        <begin position="1"/>
        <end position="16"/>
    </location>
</feature>
<feature type="region of interest" description="Disordered" evidence="1">
    <location>
        <begin position="152"/>
        <end position="181"/>
    </location>
</feature>
<protein>
    <submittedName>
        <fullName evidence="2">Unnamed protein product</fullName>
    </submittedName>
</protein>
<feature type="compositionally biased region" description="Low complexity" evidence="1">
    <location>
        <begin position="158"/>
        <end position="178"/>
    </location>
</feature>
<feature type="compositionally biased region" description="Basic and acidic residues" evidence="1">
    <location>
        <begin position="17"/>
        <end position="42"/>
    </location>
</feature>
<reference evidence="2" key="1">
    <citation type="submission" date="2023-04" db="EMBL/GenBank/DDBJ databases">
        <title>Candida boidinii NBRC 10035.</title>
        <authorList>
            <person name="Ichikawa N."/>
            <person name="Sato H."/>
            <person name="Tonouchi N."/>
        </authorList>
    </citation>
    <scope>NUCLEOTIDE SEQUENCE</scope>
    <source>
        <strain evidence="2">NBRC 10035</strain>
    </source>
</reference>
<feature type="compositionally biased region" description="Polar residues" evidence="1">
    <location>
        <begin position="203"/>
        <end position="215"/>
    </location>
</feature>
<dbReference type="AlphaFoldDB" id="A0A9W6T424"/>
<accession>A0A9W6T424</accession>